<dbReference type="InterPro" id="IPR023485">
    <property type="entry name" value="Ptyr_pPase"/>
</dbReference>
<keyword evidence="1" id="KW-0059">Arsenical resistance</keyword>
<dbReference type="EMBL" id="UGOW01000003">
    <property type="protein sequence ID" value="STY83002.1"/>
    <property type="molecule type" value="Genomic_DNA"/>
</dbReference>
<reference evidence="4 6" key="2">
    <citation type="submission" date="2018-06" db="EMBL/GenBank/DDBJ databases">
        <authorList>
            <consortium name="Pathogen Informatics"/>
            <person name="Doyle S."/>
        </authorList>
    </citation>
    <scope>NUCLEOTIDE SEQUENCE [LARGE SCALE GENOMIC DNA]</scope>
    <source>
        <strain evidence="4 6">NCTC12376</strain>
    </source>
</reference>
<dbReference type="GO" id="GO:0102100">
    <property type="term" value="F:mycothiol-arsenate ligase activity"/>
    <property type="evidence" value="ECO:0007669"/>
    <property type="project" value="UniProtKB-EC"/>
</dbReference>
<dbReference type="InterPro" id="IPR036196">
    <property type="entry name" value="Ptyr_pPase_sf"/>
</dbReference>
<keyword evidence="5" id="KW-1185">Reference proteome</keyword>
<dbReference type="GO" id="GO:0046685">
    <property type="term" value="P:response to arsenic-containing substance"/>
    <property type="evidence" value="ECO:0007669"/>
    <property type="project" value="UniProtKB-KW"/>
</dbReference>
<proteinExistence type="predicted"/>
<dbReference type="SMART" id="SM00226">
    <property type="entry name" value="LMWPc"/>
    <property type="match status" value="1"/>
</dbReference>
<dbReference type="Proteomes" id="UP000054639">
    <property type="component" value="Unassembled WGS sequence"/>
</dbReference>
<evidence type="ECO:0000313" key="3">
    <source>
        <dbReference type="EMBL" id="KTD53945.1"/>
    </source>
</evidence>
<evidence type="ECO:0000259" key="2">
    <source>
        <dbReference type="SMART" id="SM00226"/>
    </source>
</evidence>
<reference evidence="3 5" key="1">
    <citation type="submission" date="2015-11" db="EMBL/GenBank/DDBJ databases">
        <title>Genomic analysis of 38 Legionella species identifies large and diverse effector repertoires.</title>
        <authorList>
            <person name="Burstein D."/>
            <person name="Amaro F."/>
            <person name="Zusman T."/>
            <person name="Lifshitz Z."/>
            <person name="Cohen O."/>
            <person name="Gilbert J.A."/>
            <person name="Pupko T."/>
            <person name="Shuman H.A."/>
            <person name="Segal G."/>
        </authorList>
    </citation>
    <scope>NUCLEOTIDE SEQUENCE [LARGE SCALE GENOMIC DNA]</scope>
    <source>
        <strain evidence="3 5">ATCC 49507</strain>
    </source>
</reference>
<name>A0A378P9T0_9GAMM</name>
<dbReference type="PANTHER" id="PTHR43428:SF1">
    <property type="entry name" value="ARSENATE REDUCTASE"/>
    <property type="match status" value="1"/>
</dbReference>
<dbReference type="EC" id="2.8.4.2" evidence="3"/>
<dbReference type="PANTHER" id="PTHR43428">
    <property type="entry name" value="ARSENATE REDUCTASE"/>
    <property type="match status" value="1"/>
</dbReference>
<dbReference type="Gene3D" id="3.40.50.2300">
    <property type="match status" value="1"/>
</dbReference>
<sequence length="142" mass="15703">MMSNRPIKLLFLCTGNSCRSIMAEAIVNHYASERYLAFSAGSAPIGYVHPKALETLECHGIKPNKPRSKSWNTLKSQSIDLVITVCDQAASESCPIFPGQPQKQHWSIPDPAKTKGSEIEINAAFESVFNQLKSRIEKELLA</sequence>
<dbReference type="AlphaFoldDB" id="A0A378P9T0"/>
<keyword evidence="3" id="KW-0808">Transferase</keyword>
<protein>
    <submittedName>
        <fullName evidence="3">Arsenate-mycothiol transferase ArsC2</fullName>
        <ecNumber evidence="3">2.8.4.2</ecNumber>
    </submittedName>
    <submittedName>
        <fullName evidence="4">Protein-tyrosine-phosphatase</fullName>
        <ecNumber evidence="4">1.20.4.-</ecNumber>
    </submittedName>
</protein>
<evidence type="ECO:0000313" key="4">
    <source>
        <dbReference type="EMBL" id="STY83002.1"/>
    </source>
</evidence>
<dbReference type="RefSeq" id="WP_238585510.1">
    <property type="nucleotide sequence ID" value="NZ_CAAAIL010000009.1"/>
</dbReference>
<dbReference type="GO" id="GO:0016491">
    <property type="term" value="F:oxidoreductase activity"/>
    <property type="evidence" value="ECO:0007669"/>
    <property type="project" value="UniProtKB-KW"/>
</dbReference>
<evidence type="ECO:0000256" key="1">
    <source>
        <dbReference type="ARBA" id="ARBA00022849"/>
    </source>
</evidence>
<dbReference type="STRING" id="45072.Lqua_0384"/>
<dbReference type="Pfam" id="PF01451">
    <property type="entry name" value="LMWPc"/>
    <property type="match status" value="1"/>
</dbReference>
<dbReference type="SUPFAM" id="SSF52788">
    <property type="entry name" value="Phosphotyrosine protein phosphatases I"/>
    <property type="match status" value="1"/>
</dbReference>
<keyword evidence="4" id="KW-0560">Oxidoreductase</keyword>
<dbReference type="EMBL" id="LNYR01000003">
    <property type="protein sequence ID" value="KTD53945.1"/>
    <property type="molecule type" value="Genomic_DNA"/>
</dbReference>
<gene>
    <name evidence="4" type="primary">arsC_2</name>
    <name evidence="3" type="synonym">arsC2_1</name>
    <name evidence="3" type="ORF">Lqua_0384</name>
    <name evidence="4" type="ORF">NCTC12376_03468</name>
</gene>
<dbReference type="EC" id="1.20.4.-" evidence="4"/>
<feature type="domain" description="Phosphotyrosine protein phosphatase I" evidence="2">
    <location>
        <begin position="7"/>
        <end position="142"/>
    </location>
</feature>
<accession>A0A378P9T0</accession>
<evidence type="ECO:0000313" key="6">
    <source>
        <dbReference type="Proteomes" id="UP000254230"/>
    </source>
</evidence>
<evidence type="ECO:0000313" key="5">
    <source>
        <dbReference type="Proteomes" id="UP000054639"/>
    </source>
</evidence>
<dbReference type="CDD" id="cd16345">
    <property type="entry name" value="LMWP_ArsC"/>
    <property type="match status" value="1"/>
</dbReference>
<organism evidence="4 6">
    <name type="scientific">Legionella quateirensis</name>
    <dbReference type="NCBI Taxonomy" id="45072"/>
    <lineage>
        <taxon>Bacteria</taxon>
        <taxon>Pseudomonadati</taxon>
        <taxon>Pseudomonadota</taxon>
        <taxon>Gammaproteobacteria</taxon>
        <taxon>Legionellales</taxon>
        <taxon>Legionellaceae</taxon>
        <taxon>Legionella</taxon>
    </lineage>
</organism>
<dbReference type="Proteomes" id="UP000254230">
    <property type="component" value="Unassembled WGS sequence"/>
</dbReference>